<dbReference type="GO" id="GO:0031177">
    <property type="term" value="F:phosphopantetheine binding"/>
    <property type="evidence" value="ECO:0007669"/>
    <property type="project" value="InterPro"/>
</dbReference>
<evidence type="ECO:0000313" key="9">
    <source>
        <dbReference type="EnsemblMetazoa" id="XP_038057249.1"/>
    </source>
</evidence>
<name>A0A914A0P2_PATMI</name>
<dbReference type="SUPFAM" id="SSF47336">
    <property type="entry name" value="ACP-like"/>
    <property type="match status" value="1"/>
</dbReference>
<dbReference type="InterPro" id="IPR036736">
    <property type="entry name" value="ACP-like_sf"/>
</dbReference>
<protein>
    <recommendedName>
        <fullName evidence="1">oleoyl-[acyl-carrier-protein] hydrolase</fullName>
        <ecNumber evidence="1">3.1.2.14</ecNumber>
    </recommendedName>
</protein>
<feature type="active site" description="Proton donor; for dehydratase activity" evidence="5">
    <location>
        <position position="1144"/>
    </location>
</feature>
<dbReference type="InterPro" id="IPR014043">
    <property type="entry name" value="Acyl_transferase_dom"/>
</dbReference>
<dbReference type="Pfam" id="PF00109">
    <property type="entry name" value="ketoacyl-synt"/>
    <property type="match status" value="1"/>
</dbReference>
<dbReference type="InterPro" id="IPR049551">
    <property type="entry name" value="PKS_DH_C"/>
</dbReference>
<dbReference type="GO" id="GO:0004312">
    <property type="term" value="F:fatty acid synthase activity"/>
    <property type="evidence" value="ECO:0007669"/>
    <property type="project" value="TreeGrafter"/>
</dbReference>
<dbReference type="InterPro" id="IPR001031">
    <property type="entry name" value="Thioesterase"/>
</dbReference>
<dbReference type="Gene3D" id="3.10.129.110">
    <property type="entry name" value="Polyketide synthase dehydratase"/>
    <property type="match status" value="1"/>
</dbReference>
<dbReference type="InterPro" id="IPR009081">
    <property type="entry name" value="PP-bd_ACP"/>
</dbReference>
<dbReference type="SMART" id="SM00826">
    <property type="entry name" value="PKS_DH"/>
    <property type="match status" value="1"/>
</dbReference>
<dbReference type="CDD" id="cd00833">
    <property type="entry name" value="PKS"/>
    <property type="match status" value="1"/>
</dbReference>
<dbReference type="SUPFAM" id="SSF55048">
    <property type="entry name" value="Probable ACP-binding domain of malonyl-CoA ACP transacylase"/>
    <property type="match status" value="1"/>
</dbReference>
<dbReference type="PROSITE" id="PS52019">
    <property type="entry name" value="PKS_MFAS_DH"/>
    <property type="match status" value="1"/>
</dbReference>
<dbReference type="Pfam" id="PF08659">
    <property type="entry name" value="KR"/>
    <property type="match status" value="1"/>
</dbReference>
<dbReference type="Gene3D" id="3.40.50.720">
    <property type="entry name" value="NAD(P)-binding Rossmann-like Domain"/>
    <property type="match status" value="1"/>
</dbReference>
<dbReference type="PANTHER" id="PTHR43775:SF37">
    <property type="entry name" value="SI:DKEY-61P9.11"/>
    <property type="match status" value="1"/>
</dbReference>
<dbReference type="InterPro" id="IPR029058">
    <property type="entry name" value="AB_hydrolase_fold"/>
</dbReference>
<dbReference type="PROSITE" id="PS52004">
    <property type="entry name" value="KS3_2"/>
    <property type="match status" value="1"/>
</dbReference>
<dbReference type="SMART" id="SM00825">
    <property type="entry name" value="PKS_KS"/>
    <property type="match status" value="1"/>
</dbReference>
<reference evidence="9" key="1">
    <citation type="submission" date="2022-11" db="UniProtKB">
        <authorList>
            <consortium name="EnsemblMetazoa"/>
        </authorList>
    </citation>
    <scope>IDENTIFICATION</scope>
</reference>
<dbReference type="Pfam" id="PF00550">
    <property type="entry name" value="PP-binding"/>
    <property type="match status" value="1"/>
</dbReference>
<keyword evidence="3" id="KW-0597">Phosphoprotein</keyword>
<evidence type="ECO:0000256" key="5">
    <source>
        <dbReference type="PROSITE-ProRule" id="PRU01363"/>
    </source>
</evidence>
<dbReference type="SUPFAM" id="SSF51735">
    <property type="entry name" value="NAD(P)-binding Rossmann-fold domains"/>
    <property type="match status" value="1"/>
</dbReference>
<keyword evidence="4" id="KW-0808">Transferase</keyword>
<dbReference type="SMART" id="SM00827">
    <property type="entry name" value="PKS_AT"/>
    <property type="match status" value="1"/>
</dbReference>
<dbReference type="InterPro" id="IPR014031">
    <property type="entry name" value="Ketoacyl_synth_C"/>
</dbReference>
<keyword evidence="10" id="KW-1185">Reference proteome</keyword>
<feature type="domain" description="Ketosynthase family 3 (KS3)" evidence="7">
    <location>
        <begin position="9"/>
        <end position="436"/>
    </location>
</feature>
<dbReference type="Gene3D" id="3.40.366.10">
    <property type="entry name" value="Malonyl-Coenzyme A Acyl Carrier Protein, domain 2"/>
    <property type="match status" value="1"/>
</dbReference>
<dbReference type="InterPro" id="IPR013968">
    <property type="entry name" value="PKS_KR"/>
</dbReference>
<feature type="domain" description="Carrier" evidence="6">
    <location>
        <begin position="2094"/>
        <end position="2171"/>
    </location>
</feature>
<dbReference type="PROSITE" id="PS51257">
    <property type="entry name" value="PROKAR_LIPOPROTEIN"/>
    <property type="match status" value="1"/>
</dbReference>
<sequence length="2462" mass="271042">MDAGLSRQNQNVAIVGIGCRYGNGVDNVRKFWEMLVKGLDCTTSVPADRFDASYFLSPGEKRAGKMYIKNGGYISQDPYMFDRQFFHMPPDEAAHLDPQVRLLLEVTWEALENAGMPASSIRGSKTGVYMGVTAQEYSSFACKPVHNMNQYSNSGTNSCMVSNRISYEFDLRGPSFSVDTACSSSLYSIHLACEALKQNSCTMALAGGVNLILTPVTSIGFCQAGMLSGDGKCKSFDQSADGYSRSEGAGVVVLKPLSEALRNGDRVYAVLRGGALSNDGRTPGIANPSFDAQVDLVKSACHNARVDPHQIVYAEAHGTGTRVGDTTEAGALGEAMGRRRGPKHPPFYIGSVKSNVGHSEGAAGVAGIIKTALCLYQRKIPPVVHFKTPNENVNFKELNINIPTELIHWPDRDGRLLACCSSFGFGGANANIVLEGPTNLHGSGQLIKIGKKLSCLLLSASSSDALHQKVKDWLDFLTGDTQMTDATFYSCLYTAACRSQHYTHRLGIAVNSKEDAILQLRMKLEAETQQTSERSVKGVAPSATGNERQIVFVFSGMGTQWWGMARELMRTQPVFASKMKVIDKLLQNCGAKWSLVSMLSEEEDRERINETEISQPCLCAVAIGLVDLWKCHGVVPGAVVGHSVGEVASAYAAGFLSLGHAVKLIHRRGRELRKTSGSGKMVAVLHPIEEALQFASQSKHGQVLDVAAFNSPGQIVFSGETLAVEGLANELKSDNINCVVLKVNNAFHSKQQEVVKNPFLKKVGKFLKVQNASEKRRTIPMMSTVTGRYLTPEEANSPEYWYQNIRQKVSFMDSIQNLAKDGYRVFVEIGPHSSLLPALRDTLAAVQATDDAFITTASLLRPRDTTTLANDSENLLLAQMRLHVSGIPVKFHSLFMSTFRRVVSVPHYPWQREKCTNVSPEGKEDLLFPLMDGHHILLGEPVDTSYLRESPVKIWRADLNASRVPWVQDHVLQGAVVVPAAVYTETALAAARSMNSDPYPLILSGLTFDRFMFASNCEGTLETTVEEKTSEQFLFTLRSHDASRGSWIQHCHLNIIPPSVAIVSELMNATVDEESIIARCGEILQGEEFYIRLSECGFELGSTFRCVQEVSTSNDFRECLVYADASPSLQRELHRYVYHPAFMDSFLQAFGVLLSLATKAEMEASGKTFQPVYRVPKSIKTLTVSAPTSLHVCIHAKIGGKDKRFCDIDVADADTKKVFCSVRELVFETIQADKMEPQVWGLAWKNHGSVVVTNGASESPCAKKKLVVFPDDTEVSSSFVDSLVKVQAWDVTIIDTKRVDAVQQAVTVVSDNKESDALVIIMKTEICDVDLNSGSVMSRNQFEECQKGILFCYSVLKTLQQEGIKAKVIIITKGAQHAKEEDDVNPFAAILNTIGVTVSHEEPSIRVFTVDLPMMTSSLECSTIAQEILNKEDYYLKDENVVAARTSNSTLEDDQAPLVDLYSPRLKMENLSKASGVVPTRFWSVVERKVYDRSRVFIQKTPPNEFDNTDSDTVRVKVEAFSVCNRHELEGDSKVGSNTFVYAGRVDPSESKDVSETYLGLTSCDEVKSCMSASSHDLVEVPSHLTPKEAVSIVNDYFPTAVFFNQALQISAGMRLGFKCDSLSSCDIATIHLSTKLGAEAVLLTDDRDYLAETKTEIPVKCLSEIDEASFDVLFMSLRSSSLGRTLQSLLPKLRRNATVVIMQRLRQDERLLMLPSKMKIVAFDTDLQSAVDGLSGAEITATLSNLWDMFVPNVEGSHLTCKTNDVKGLSSLAEQNTEIPKSEVIEVGSAELMLPPSLEKDGFVADGESAYFITGGTKGFGLRLLEWLIKRGARYIYAGSRGEINEELQGVIQKGQEVSATIRHIQLDVSNATDVERALQGMKDDQWPALKGIFHCAAVFSDGFIQNITTESWNSVMAPKAYGALLLHQLTLKLGIELDHFIMTSSIVSLIGNAGQGSYCAANVFLNALARYRHRRNLPATAVQLGLINDVGFAVRRGIVQMWEKTGVESMSPEEALCVIGCALSVRQPQLGISGSFNRKLYAATHQGLMIQHFREKHGTMSVMKDLFQDSDVYLTATNDTLLQSILKLPFAKAKEVVIEALAKLLSQQLGLSDEPPHDASPISLGLDSLLASEVSQMISQQFEVTMGAVDLLNDKNTIQELSKNITRQILAKADSTAQTGFDNEVSSLSKEKKVVIEGDMPISFGLKLVCFPSNGAGPSLFSHWIQHLLPFGIQVLMIQLPGWEGRESEQPLTEMSDIARLVHDELVPHLSDIPFVFFGHSMGSLIAFEVSHLLLKEESICPRHLFVSAWYAPTTPYPHPEELNISPATFERLRQTLENHPKLFANLAKMKQVKFSFMDDVALFNTALMRRLLPCIEAAIQMVKSYDGKHQKPLPCDITAFGGKQDGFVQPELLDGWELERSKKHNFKKTTLPGRHMYILTNTAEIVKEICLTCKKIGAN</sequence>
<dbReference type="OrthoDB" id="329835at2759"/>
<dbReference type="PROSITE" id="PS00606">
    <property type="entry name" value="KS3_1"/>
    <property type="match status" value="1"/>
</dbReference>
<dbReference type="GeneID" id="119728882"/>
<dbReference type="CDD" id="cd05274">
    <property type="entry name" value="KR_FAS_SDR_x"/>
    <property type="match status" value="1"/>
</dbReference>
<evidence type="ECO:0000259" key="8">
    <source>
        <dbReference type="PROSITE" id="PS52019"/>
    </source>
</evidence>
<dbReference type="InterPro" id="IPR016036">
    <property type="entry name" value="Malonyl_transacylase_ACP-bd"/>
</dbReference>
<dbReference type="OMA" id="RIEAHIS"/>
<dbReference type="SUPFAM" id="SSF52151">
    <property type="entry name" value="FabD/lysophospholipase-like"/>
    <property type="match status" value="1"/>
</dbReference>
<dbReference type="InterPro" id="IPR049552">
    <property type="entry name" value="PKS_DH_N"/>
</dbReference>
<dbReference type="Gene3D" id="1.10.1200.10">
    <property type="entry name" value="ACP-like"/>
    <property type="match status" value="1"/>
</dbReference>
<dbReference type="InterPro" id="IPR001227">
    <property type="entry name" value="Ac_transferase_dom_sf"/>
</dbReference>
<evidence type="ECO:0000259" key="6">
    <source>
        <dbReference type="PROSITE" id="PS50075"/>
    </source>
</evidence>
<evidence type="ECO:0000256" key="2">
    <source>
        <dbReference type="ARBA" id="ARBA00022450"/>
    </source>
</evidence>
<dbReference type="EC" id="3.1.2.14" evidence="1"/>
<dbReference type="Pfam" id="PF02801">
    <property type="entry name" value="Ketoacyl-synt_C"/>
    <property type="match status" value="1"/>
</dbReference>
<evidence type="ECO:0000256" key="3">
    <source>
        <dbReference type="ARBA" id="ARBA00022553"/>
    </source>
</evidence>
<dbReference type="InterPro" id="IPR016039">
    <property type="entry name" value="Thiolase-like"/>
</dbReference>
<dbReference type="Gene3D" id="3.30.70.3290">
    <property type="match status" value="1"/>
</dbReference>
<proteinExistence type="predicted"/>
<dbReference type="InterPro" id="IPR042104">
    <property type="entry name" value="PKS_dehydratase_sf"/>
</dbReference>
<dbReference type="InterPro" id="IPR020806">
    <property type="entry name" value="PKS_PP-bd"/>
</dbReference>
<dbReference type="Gene3D" id="3.40.50.11460">
    <property type="match status" value="1"/>
</dbReference>
<dbReference type="Pfam" id="PF22621">
    <property type="entry name" value="CurL-like_PKS_C"/>
    <property type="match status" value="1"/>
</dbReference>
<dbReference type="Gene3D" id="3.40.47.10">
    <property type="match status" value="1"/>
</dbReference>
<dbReference type="GO" id="GO:0004315">
    <property type="term" value="F:3-oxoacyl-[acyl-carrier-protein] synthase activity"/>
    <property type="evidence" value="ECO:0007669"/>
    <property type="project" value="InterPro"/>
</dbReference>
<feature type="region of interest" description="C-terminal hotdog fold" evidence="5">
    <location>
        <begin position="1081"/>
        <end position="1236"/>
    </location>
</feature>
<keyword evidence="2" id="KW-0596">Phosphopantetheine</keyword>
<evidence type="ECO:0000256" key="4">
    <source>
        <dbReference type="ARBA" id="ARBA00022679"/>
    </source>
</evidence>
<dbReference type="PROSITE" id="PS50075">
    <property type="entry name" value="CARRIER"/>
    <property type="match status" value="1"/>
</dbReference>
<dbReference type="Gene3D" id="3.40.50.1820">
    <property type="entry name" value="alpha/beta hydrolase"/>
    <property type="match status" value="1"/>
</dbReference>
<feature type="active site" description="Proton acceptor; for dehydratase activity" evidence="5">
    <location>
        <position position="970"/>
    </location>
</feature>
<dbReference type="SUPFAM" id="SSF53901">
    <property type="entry name" value="Thiolase-like"/>
    <property type="match status" value="1"/>
</dbReference>
<dbReference type="InterPro" id="IPR036291">
    <property type="entry name" value="NAD(P)-bd_dom_sf"/>
</dbReference>
<accession>A0A914A0P2</accession>
<dbReference type="InterPro" id="IPR014030">
    <property type="entry name" value="Ketoacyl_synth_N"/>
</dbReference>
<dbReference type="InterPro" id="IPR016035">
    <property type="entry name" value="Acyl_Trfase/lysoPLipase"/>
</dbReference>
<dbReference type="Pfam" id="PF21089">
    <property type="entry name" value="PKS_DH_N"/>
    <property type="match status" value="1"/>
</dbReference>
<dbReference type="Pfam" id="PF14765">
    <property type="entry name" value="PS-DH"/>
    <property type="match status" value="1"/>
</dbReference>
<feature type="domain" description="PKS/mFAS DH" evidence="8">
    <location>
        <begin position="935"/>
        <end position="1236"/>
    </location>
</feature>
<dbReference type="InterPro" id="IPR020807">
    <property type="entry name" value="PKS_DH"/>
</dbReference>
<dbReference type="SUPFAM" id="SSF53474">
    <property type="entry name" value="alpha/beta-Hydrolases"/>
    <property type="match status" value="1"/>
</dbReference>
<evidence type="ECO:0000256" key="1">
    <source>
        <dbReference type="ARBA" id="ARBA00012480"/>
    </source>
</evidence>
<dbReference type="GO" id="GO:0044550">
    <property type="term" value="P:secondary metabolite biosynthetic process"/>
    <property type="evidence" value="ECO:0007669"/>
    <property type="project" value="UniProtKB-ARBA"/>
</dbReference>
<organism evidence="9 10">
    <name type="scientific">Patiria miniata</name>
    <name type="common">Bat star</name>
    <name type="synonym">Asterina miniata</name>
    <dbReference type="NCBI Taxonomy" id="46514"/>
    <lineage>
        <taxon>Eukaryota</taxon>
        <taxon>Metazoa</taxon>
        <taxon>Echinodermata</taxon>
        <taxon>Eleutherozoa</taxon>
        <taxon>Asterozoa</taxon>
        <taxon>Asteroidea</taxon>
        <taxon>Valvatacea</taxon>
        <taxon>Valvatida</taxon>
        <taxon>Asterinidae</taxon>
        <taxon>Patiria</taxon>
    </lineage>
</organism>
<dbReference type="SMART" id="SM00823">
    <property type="entry name" value="PKS_PP"/>
    <property type="match status" value="1"/>
</dbReference>
<dbReference type="InterPro" id="IPR018201">
    <property type="entry name" value="Ketoacyl_synth_AS"/>
</dbReference>
<dbReference type="PANTHER" id="PTHR43775">
    <property type="entry name" value="FATTY ACID SYNTHASE"/>
    <property type="match status" value="1"/>
</dbReference>
<dbReference type="InterPro" id="IPR057326">
    <property type="entry name" value="KR_dom"/>
</dbReference>
<dbReference type="Proteomes" id="UP000887568">
    <property type="component" value="Unplaced"/>
</dbReference>
<dbReference type="SMART" id="SM00822">
    <property type="entry name" value="PKS_KR"/>
    <property type="match status" value="1"/>
</dbReference>
<dbReference type="GO" id="GO:0016297">
    <property type="term" value="F:fatty acyl-[ACP] hydrolase activity"/>
    <property type="evidence" value="ECO:0007669"/>
    <property type="project" value="UniProtKB-EC"/>
</dbReference>
<dbReference type="GO" id="GO:0006633">
    <property type="term" value="P:fatty acid biosynthetic process"/>
    <property type="evidence" value="ECO:0007669"/>
    <property type="project" value="InterPro"/>
</dbReference>
<dbReference type="EnsemblMetazoa" id="XM_038201321.1">
    <property type="protein sequence ID" value="XP_038057249.1"/>
    <property type="gene ID" value="LOC119728882"/>
</dbReference>
<dbReference type="InterPro" id="IPR020841">
    <property type="entry name" value="PKS_Beta-ketoAc_synthase_dom"/>
</dbReference>
<evidence type="ECO:0000313" key="10">
    <source>
        <dbReference type="Proteomes" id="UP000887568"/>
    </source>
</evidence>
<feature type="region of interest" description="N-terminal hotdog fold" evidence="5">
    <location>
        <begin position="935"/>
        <end position="1062"/>
    </location>
</feature>
<dbReference type="InterPro" id="IPR050091">
    <property type="entry name" value="PKS_NRPS_Biosynth_Enz"/>
</dbReference>
<dbReference type="RefSeq" id="XP_038057249.1">
    <property type="nucleotide sequence ID" value="XM_038201321.1"/>
</dbReference>
<evidence type="ECO:0000259" key="7">
    <source>
        <dbReference type="PROSITE" id="PS52004"/>
    </source>
</evidence>
<dbReference type="Pfam" id="PF00698">
    <property type="entry name" value="Acyl_transf_1"/>
    <property type="match status" value="1"/>
</dbReference>
<dbReference type="Pfam" id="PF00975">
    <property type="entry name" value="Thioesterase"/>
    <property type="match status" value="1"/>
</dbReference>
<dbReference type="InterPro" id="IPR049900">
    <property type="entry name" value="PKS_mFAS_DH"/>
</dbReference>